<evidence type="ECO:0000256" key="5">
    <source>
        <dbReference type="ARBA" id="ARBA00023136"/>
    </source>
</evidence>
<dbReference type="PRINTS" id="PR00173">
    <property type="entry name" value="EDTRNSPORT"/>
</dbReference>
<dbReference type="PANTHER" id="PTHR11958">
    <property type="entry name" value="SODIUM/DICARBOXYLATE SYMPORTER-RELATED"/>
    <property type="match status" value="1"/>
</dbReference>
<feature type="transmembrane region" description="Helical" evidence="6">
    <location>
        <begin position="169"/>
        <end position="194"/>
    </location>
</feature>
<keyword evidence="5 6" id="KW-0472">Membrane</keyword>
<dbReference type="AlphaFoldDB" id="A0A315W1L2"/>
<comment type="similarity">
    <text evidence="6">Belongs to the dicarboxylate/amino acid:cation symporter (DAACS) (TC 2.A.23) family.</text>
</comment>
<feature type="transmembrane region" description="Helical" evidence="6">
    <location>
        <begin position="140"/>
        <end position="157"/>
    </location>
</feature>
<comment type="subcellular location">
    <subcellularLocation>
        <location evidence="1 6">Membrane</location>
        <topology evidence="1 6">Multi-pass membrane protein</topology>
    </subcellularLocation>
</comment>
<dbReference type="GO" id="GO:0015501">
    <property type="term" value="F:glutamate:sodium symporter activity"/>
    <property type="evidence" value="ECO:0007669"/>
    <property type="project" value="TreeGrafter"/>
</dbReference>
<accession>A0A315W1L2</accession>
<evidence type="ECO:0000313" key="9">
    <source>
        <dbReference type="Proteomes" id="UP000250572"/>
    </source>
</evidence>
<evidence type="ECO:0000256" key="2">
    <source>
        <dbReference type="ARBA" id="ARBA00022448"/>
    </source>
</evidence>
<dbReference type="SUPFAM" id="SSF118215">
    <property type="entry name" value="Proton glutamate symport protein"/>
    <property type="match status" value="2"/>
</dbReference>
<dbReference type="Proteomes" id="UP000250572">
    <property type="component" value="Unassembled WGS sequence"/>
</dbReference>
<keyword evidence="2 6" id="KW-0813">Transport</keyword>
<protein>
    <recommendedName>
        <fullName evidence="6">Amino acid transporter</fullName>
    </recommendedName>
</protein>
<dbReference type="Gene3D" id="1.10.3860.10">
    <property type="entry name" value="Sodium:dicarboxylate symporter"/>
    <property type="match status" value="2"/>
</dbReference>
<name>A0A315W1L2_GAMAF</name>
<organism evidence="8 9">
    <name type="scientific">Gambusia affinis</name>
    <name type="common">Western mosquitofish</name>
    <name type="synonym">Heterandria affinis</name>
    <dbReference type="NCBI Taxonomy" id="33528"/>
    <lineage>
        <taxon>Eukaryota</taxon>
        <taxon>Metazoa</taxon>
        <taxon>Chordata</taxon>
        <taxon>Craniata</taxon>
        <taxon>Vertebrata</taxon>
        <taxon>Euteleostomi</taxon>
        <taxon>Actinopterygii</taxon>
        <taxon>Neopterygii</taxon>
        <taxon>Teleostei</taxon>
        <taxon>Neoteleostei</taxon>
        <taxon>Acanthomorphata</taxon>
        <taxon>Ovalentaria</taxon>
        <taxon>Atherinomorphae</taxon>
        <taxon>Cyprinodontiformes</taxon>
        <taxon>Poeciliidae</taxon>
        <taxon>Poeciliinae</taxon>
        <taxon>Gambusia</taxon>
    </lineage>
</organism>
<evidence type="ECO:0000256" key="3">
    <source>
        <dbReference type="ARBA" id="ARBA00022692"/>
    </source>
</evidence>
<dbReference type="GO" id="GO:0005313">
    <property type="term" value="F:L-glutamate transmembrane transporter activity"/>
    <property type="evidence" value="ECO:0007669"/>
    <property type="project" value="TreeGrafter"/>
</dbReference>
<feature type="transmembrane region" description="Helical" evidence="6">
    <location>
        <begin position="428"/>
        <end position="445"/>
    </location>
</feature>
<evidence type="ECO:0000256" key="1">
    <source>
        <dbReference type="ARBA" id="ARBA00004141"/>
    </source>
</evidence>
<proteinExistence type="inferred from homology"/>
<evidence type="ECO:0000256" key="4">
    <source>
        <dbReference type="ARBA" id="ARBA00022989"/>
    </source>
</evidence>
<dbReference type="InterPro" id="IPR036458">
    <property type="entry name" value="Na:dicarbo_symporter_sf"/>
</dbReference>
<feature type="transmembrane region" description="Helical" evidence="6">
    <location>
        <begin position="291"/>
        <end position="313"/>
    </location>
</feature>
<dbReference type="GO" id="GO:0015175">
    <property type="term" value="F:neutral L-amino acid transmembrane transporter activity"/>
    <property type="evidence" value="ECO:0007669"/>
    <property type="project" value="TreeGrafter"/>
</dbReference>
<keyword evidence="9" id="KW-1185">Reference proteome</keyword>
<keyword evidence="3 6" id="KW-0812">Transmembrane</keyword>
<feature type="region of interest" description="Disordered" evidence="7">
    <location>
        <begin position="1"/>
        <end position="39"/>
    </location>
</feature>
<feature type="transmembrane region" description="Helical" evidence="6">
    <location>
        <begin position="249"/>
        <end position="270"/>
    </location>
</feature>
<gene>
    <name evidence="8" type="ORF">CCH79_00017935</name>
</gene>
<dbReference type="PANTHER" id="PTHR11958:SF63">
    <property type="entry name" value="AMINO ACID TRANSPORTER"/>
    <property type="match status" value="1"/>
</dbReference>
<feature type="transmembrane region" description="Helical" evidence="6">
    <location>
        <begin position="457"/>
        <end position="477"/>
    </location>
</feature>
<feature type="non-terminal residue" evidence="8">
    <location>
        <position position="1"/>
    </location>
</feature>
<dbReference type="Pfam" id="PF00375">
    <property type="entry name" value="SDF"/>
    <property type="match status" value="2"/>
</dbReference>
<comment type="caution">
    <text evidence="8">The sequence shown here is derived from an EMBL/GenBank/DDBJ whole genome shotgun (WGS) entry which is preliminary data.</text>
</comment>
<evidence type="ECO:0000256" key="6">
    <source>
        <dbReference type="RuleBase" id="RU361216"/>
    </source>
</evidence>
<dbReference type="InterPro" id="IPR050746">
    <property type="entry name" value="DAACS"/>
</dbReference>
<dbReference type="InterPro" id="IPR001991">
    <property type="entry name" value="Na-dicarboxylate_symporter"/>
</dbReference>
<dbReference type="GO" id="GO:0005886">
    <property type="term" value="C:plasma membrane"/>
    <property type="evidence" value="ECO:0007669"/>
    <property type="project" value="TreeGrafter"/>
</dbReference>
<reference evidence="8 9" key="1">
    <citation type="journal article" date="2018" name="G3 (Bethesda)">
        <title>A High-Quality Reference Genome for the Invasive Mosquitofish Gambusia affinis Using a Chicago Library.</title>
        <authorList>
            <person name="Hoffberg S.L."/>
            <person name="Troendle N.J."/>
            <person name="Glenn T.C."/>
            <person name="Mahmud O."/>
            <person name="Louha S."/>
            <person name="Chalopin D."/>
            <person name="Bennetzen J.L."/>
            <person name="Mauricio R."/>
        </authorList>
    </citation>
    <scope>NUCLEOTIDE SEQUENCE [LARGE SCALE GENOMIC DNA]</scope>
    <source>
        <strain evidence="8">NE01/NJP1002.9</strain>
        <tissue evidence="8">Muscle</tissue>
    </source>
</reference>
<evidence type="ECO:0000313" key="8">
    <source>
        <dbReference type="EMBL" id="PWA29424.1"/>
    </source>
</evidence>
<evidence type="ECO:0000256" key="7">
    <source>
        <dbReference type="SAM" id="MobiDB-lite"/>
    </source>
</evidence>
<keyword evidence="6" id="KW-0769">Symport</keyword>
<sequence length="581" mass="63874">NPGDATPVSRRATDAKDSASIPNLPAGRKPELPSNTTDTNQQITQANVGNKKLQAFQFYKYIKTSLGIIITRRGSHRVRMEGERATSESTGKWIFLMLGRKGSLVGVESSSCGLGIGFLLRFMVSVTQDQMVWIKFPGDLLFSLLQFFAVPLIVTQVSGLNNRLPGRSAFFITSYICGSTFLAVALGLALVILVKPGMEYTTGKKTVSIDMPTPSYHVVFMDLIRNLVPESYPQAFYEQTQNGTETMLIGQYVAGANMVGLIFSTVMIGLMLNRAGLKAEATVKFIKCLSIALKIIFNWILWYLPFGLLFLVVEHVLNVNDWTVIIKLTRLTGARNPLLSCSSIDFLRVHQTEPLSHLRTDFQGFVHLSGPGVQCDTFVVSSYKRFANEGCAFCQSAATLPITIECCEENVKIDRTLCRLMLPMVSSFNMNGMALYEVVAVLFIAQSSNTLLDVSQIITICATCCISSFGAVGVPATGSATTIVILTAVGLPAHDASLLLVFEWFLDHFTTIVNVLGDCYGVALIHHLCQHELWTQDKLRMEGIRSTGELELDLLCLENDEEFITSSSSESISSKLNVFKP</sequence>
<dbReference type="EMBL" id="NHOQ01000607">
    <property type="protein sequence ID" value="PWA29424.1"/>
    <property type="molecule type" value="Genomic_DNA"/>
</dbReference>
<keyword evidence="4 6" id="KW-1133">Transmembrane helix</keyword>
<feature type="transmembrane region" description="Helical" evidence="6">
    <location>
        <begin position="483"/>
        <end position="506"/>
    </location>
</feature>